<feature type="compositionally biased region" description="Polar residues" evidence="2">
    <location>
        <begin position="168"/>
        <end position="193"/>
    </location>
</feature>
<dbReference type="Gene3D" id="2.60.40.290">
    <property type="match status" value="1"/>
</dbReference>
<dbReference type="InterPro" id="IPR012291">
    <property type="entry name" value="CBM2_carb-bd_dom_sf"/>
</dbReference>
<feature type="compositionally biased region" description="Low complexity" evidence="2">
    <location>
        <begin position="336"/>
        <end position="345"/>
    </location>
</feature>
<protein>
    <recommendedName>
        <fullName evidence="4">CBM2 domain-containing protein</fullName>
    </recommendedName>
</protein>
<dbReference type="SUPFAM" id="SSF55961">
    <property type="entry name" value="Bet v1-like"/>
    <property type="match status" value="1"/>
</dbReference>
<accession>A0ABN1ZXE7</accession>
<evidence type="ECO:0000259" key="4">
    <source>
        <dbReference type="PROSITE" id="PS51173"/>
    </source>
</evidence>
<dbReference type="EMBL" id="BAAAQD010000003">
    <property type="protein sequence ID" value="GAA1506790.1"/>
    <property type="molecule type" value="Genomic_DNA"/>
</dbReference>
<dbReference type="PROSITE" id="PS51173">
    <property type="entry name" value="CBM2"/>
    <property type="match status" value="1"/>
</dbReference>
<feature type="domain" description="CBM2" evidence="4">
    <location>
        <begin position="360"/>
        <end position="471"/>
    </location>
</feature>
<comment type="caution">
    <text evidence="5">The sequence shown here is derived from an EMBL/GenBank/DDBJ whole genome shotgun (WGS) entry which is preliminary data.</text>
</comment>
<feature type="region of interest" description="Disordered" evidence="2">
    <location>
        <begin position="132"/>
        <end position="193"/>
    </location>
</feature>
<keyword evidence="6" id="KW-1185">Reference proteome</keyword>
<evidence type="ECO:0000313" key="6">
    <source>
        <dbReference type="Proteomes" id="UP001501470"/>
    </source>
</evidence>
<dbReference type="InterPro" id="IPR023393">
    <property type="entry name" value="START-like_dom_sf"/>
</dbReference>
<dbReference type="CDD" id="cd07814">
    <property type="entry name" value="SRPBCC_CalC_Aha1-like"/>
    <property type="match status" value="1"/>
</dbReference>
<feature type="region of interest" description="Disordered" evidence="2">
    <location>
        <begin position="221"/>
        <end position="240"/>
    </location>
</feature>
<feature type="compositionally biased region" description="Low complexity" evidence="2">
    <location>
        <begin position="139"/>
        <end position="152"/>
    </location>
</feature>
<reference evidence="5 6" key="1">
    <citation type="journal article" date="2019" name="Int. J. Syst. Evol. Microbiol.">
        <title>The Global Catalogue of Microorganisms (GCM) 10K type strain sequencing project: providing services to taxonomists for standard genome sequencing and annotation.</title>
        <authorList>
            <consortium name="The Broad Institute Genomics Platform"/>
            <consortium name="The Broad Institute Genome Sequencing Center for Infectious Disease"/>
            <person name="Wu L."/>
            <person name="Ma J."/>
        </authorList>
    </citation>
    <scope>NUCLEOTIDE SEQUENCE [LARGE SCALE GENOMIC DNA]</scope>
    <source>
        <strain evidence="5 6">JCM 15933</strain>
    </source>
</reference>
<dbReference type="SUPFAM" id="SSF49384">
    <property type="entry name" value="Carbohydrate-binding domain"/>
    <property type="match status" value="1"/>
</dbReference>
<feature type="region of interest" description="Disordered" evidence="2">
    <location>
        <begin position="306"/>
        <end position="345"/>
    </location>
</feature>
<dbReference type="Pfam" id="PF08327">
    <property type="entry name" value="AHSA1"/>
    <property type="match status" value="1"/>
</dbReference>
<dbReference type="InterPro" id="IPR001919">
    <property type="entry name" value="CBD2"/>
</dbReference>
<evidence type="ECO:0000256" key="1">
    <source>
        <dbReference type="ARBA" id="ARBA00006817"/>
    </source>
</evidence>
<dbReference type="Gene3D" id="3.30.530.20">
    <property type="match status" value="1"/>
</dbReference>
<keyword evidence="3" id="KW-0472">Membrane</keyword>
<dbReference type="InterPro" id="IPR008965">
    <property type="entry name" value="CBM2/CBM3_carb-bd_dom_sf"/>
</dbReference>
<evidence type="ECO:0000256" key="3">
    <source>
        <dbReference type="SAM" id="Phobius"/>
    </source>
</evidence>
<comment type="similarity">
    <text evidence="1">Belongs to the AHA1 family.</text>
</comment>
<organism evidence="5 6">
    <name type="scientific">Dactylosporangium maewongense</name>
    <dbReference type="NCBI Taxonomy" id="634393"/>
    <lineage>
        <taxon>Bacteria</taxon>
        <taxon>Bacillati</taxon>
        <taxon>Actinomycetota</taxon>
        <taxon>Actinomycetes</taxon>
        <taxon>Micromonosporales</taxon>
        <taxon>Micromonosporaceae</taxon>
        <taxon>Dactylosporangium</taxon>
    </lineage>
</organism>
<dbReference type="Proteomes" id="UP001501470">
    <property type="component" value="Unassembled WGS sequence"/>
</dbReference>
<dbReference type="RefSeq" id="WP_344501592.1">
    <property type="nucleotide sequence ID" value="NZ_BAAAQD010000003.1"/>
</dbReference>
<evidence type="ECO:0000256" key="2">
    <source>
        <dbReference type="SAM" id="MobiDB-lite"/>
    </source>
</evidence>
<evidence type="ECO:0000313" key="5">
    <source>
        <dbReference type="EMBL" id="GAA1506790.1"/>
    </source>
</evidence>
<dbReference type="Pfam" id="PF00553">
    <property type="entry name" value="CBM_2"/>
    <property type="match status" value="1"/>
</dbReference>
<name>A0ABN1ZXE7_9ACTN</name>
<keyword evidence="3" id="KW-0812">Transmembrane</keyword>
<proteinExistence type="inferred from homology"/>
<sequence length="473" mass="48850">MTEIRVDVDLEHPPSAVWRALTEAHLVTDWLPTTRFMVRDDGTFTFQATALAGLEDPIEGEIVTTETAHRLVMRWSGENLHTVVALTLDELAGGHTRLTMTQSGFLGPQGTMRRRVLRRTYQQLFEGPLAATLKKHAQPSAPVTAVDAPPAVRRNDGGPFNRLPRQPNAPSRSAPGLSSHTRSTAGPRPTTTMPGFAAAVLGARATGVAAVPVVAPTVTPATAPPAAPPAAAPSHRSARPSGIAAGVRRLGSVGTSAANAIMSRVRRVAAARDWSADRRSQAVAAAAAILLLLAMIALLVGKATAPHPAKPPRTGGGVEGPVQATLPGTPAERSPRPALVAASSAAATAPPSATAAPSVVAASGPQLTASSRTEDLTLTSYRVTVTVTNPGPAASTDWTVAVVLPLLDLTVRNVDGAVMTRAGLKAIFTPVDSTRTVRPGGTATLRFEVEGLGVRNAPLTCTIDGRPCTQVSG</sequence>
<feature type="transmembrane region" description="Helical" evidence="3">
    <location>
        <begin position="282"/>
        <end position="301"/>
    </location>
</feature>
<keyword evidence="3" id="KW-1133">Transmembrane helix</keyword>
<dbReference type="InterPro" id="IPR013538">
    <property type="entry name" value="ASHA1/2-like_C"/>
</dbReference>
<feature type="compositionally biased region" description="Pro residues" evidence="2">
    <location>
        <begin position="222"/>
        <end position="231"/>
    </location>
</feature>
<gene>
    <name evidence="5" type="ORF">GCM10009827_020820</name>
</gene>